<feature type="domain" description="Alpha/beta hydrolase fold-3" evidence="3">
    <location>
        <begin position="84"/>
        <end position="292"/>
    </location>
</feature>
<organism evidence="4 5">
    <name type="scientific">Streptomyces laurentii</name>
    <dbReference type="NCBI Taxonomy" id="39478"/>
    <lineage>
        <taxon>Bacteria</taxon>
        <taxon>Bacillati</taxon>
        <taxon>Actinomycetota</taxon>
        <taxon>Actinomycetes</taxon>
        <taxon>Kitasatosporales</taxon>
        <taxon>Streptomycetaceae</taxon>
        <taxon>Streptomyces</taxon>
    </lineage>
</organism>
<dbReference type="InterPro" id="IPR029058">
    <property type="entry name" value="AB_hydrolase_fold"/>
</dbReference>
<reference evidence="4 5" key="1">
    <citation type="journal article" date="2016" name="Genome Announc.">
        <title>Complete Genome Sequence of Thiostrepton-Producing Streptomyces laurentii ATCC 31255.</title>
        <authorList>
            <person name="Doi K."/>
            <person name="Fujino Y."/>
            <person name="Nagayoshi Y."/>
            <person name="Ohshima T."/>
            <person name="Ogata S."/>
        </authorList>
    </citation>
    <scope>NUCLEOTIDE SEQUENCE [LARGE SCALE GENOMIC DNA]</scope>
    <source>
        <strain evidence="4 5">ATCC 31255</strain>
    </source>
</reference>
<keyword evidence="5" id="KW-1185">Reference proteome</keyword>
<sequence>MSESSPRPVLEPAAQAFAEATSTRPYLFELGPAEGRKVVDDAQSGDIDKPAVDEEWVTVPGGPTGEVRARIVRPAGATGSLPVIVYLHGAGWVFGNAHTHDRLVRELAVGTGAAVVFPEYDLSPEHRYPVAIEQNYTVARWIVTDGAAKNLDATRIAVAGDSVGGNMSAALTLMAKERADVPLVQQVLFYPVTDANFDTGSYHQFAEGYFLRRDGMQWFWDQYTTDPAQRAEITASPLRATTEQLTGLPPALIITGEADVLRDEGEAYAAKLRTAGVPVTAVRYQGIIHDFVMLNALRDTHAAQAALAQAIGVLRESVRRVGRSSVSPGPTPYRPRPADRARALRRVAAVHRELGARHVRGARAREERDHRGHLAGGAEAAEGRHAGLALGVRAVGRVHVGVDRARVDDVRGDAAPAQFPRQRLRQADERGLARRVQRGARPGHPLGDAAADRDDPAALVHARGGRLRGQEGAAHVHREHPVRLREGERLQRAEDADPCVVHEHVESAEGVGRPRHRPGRVARVRGVGPQGEGLAAGRLDPGRDLAGPLLALDVGERHVRALLGQPDGRRRADTPAAAGDQDRLAVHRGHSVLLAISRAALVVASSIKCEAGPARWRQSDAEAVRGSGTRSGPRRAHERPAIRSPRSTDAYRR</sequence>
<name>A0A160P6U2_STRLU</name>
<dbReference type="InterPro" id="IPR013094">
    <property type="entry name" value="AB_hydrolase_3"/>
</dbReference>
<feature type="region of interest" description="Disordered" evidence="2">
    <location>
        <begin position="432"/>
        <end position="452"/>
    </location>
</feature>
<dbReference type="InterPro" id="IPR050300">
    <property type="entry name" value="GDXG_lipolytic_enzyme"/>
</dbReference>
<dbReference type="GO" id="GO:0016787">
    <property type="term" value="F:hydrolase activity"/>
    <property type="evidence" value="ECO:0007669"/>
    <property type="project" value="UniProtKB-KW"/>
</dbReference>
<evidence type="ECO:0000313" key="5">
    <source>
        <dbReference type="Proteomes" id="UP000217676"/>
    </source>
</evidence>
<dbReference type="AlphaFoldDB" id="A0A160P6U2"/>
<dbReference type="Gene3D" id="3.40.50.1820">
    <property type="entry name" value="alpha/beta hydrolase"/>
    <property type="match status" value="1"/>
</dbReference>
<accession>A0A160P6U2</accession>
<evidence type="ECO:0000256" key="1">
    <source>
        <dbReference type="ARBA" id="ARBA00022801"/>
    </source>
</evidence>
<proteinExistence type="predicted"/>
<dbReference type="SUPFAM" id="SSF53474">
    <property type="entry name" value="alpha/beta-Hydrolases"/>
    <property type="match status" value="1"/>
</dbReference>
<gene>
    <name evidence="4" type="ORF">SLA_6185</name>
</gene>
<dbReference type="Pfam" id="PF07859">
    <property type="entry name" value="Abhydrolase_3"/>
    <property type="match status" value="1"/>
</dbReference>
<evidence type="ECO:0000256" key="2">
    <source>
        <dbReference type="SAM" id="MobiDB-lite"/>
    </source>
</evidence>
<feature type="region of interest" description="Disordered" evidence="2">
    <location>
        <begin position="505"/>
        <end position="540"/>
    </location>
</feature>
<feature type="region of interest" description="Disordered" evidence="2">
    <location>
        <begin position="616"/>
        <end position="653"/>
    </location>
</feature>
<evidence type="ECO:0000313" key="4">
    <source>
        <dbReference type="EMBL" id="BAU87054.1"/>
    </source>
</evidence>
<feature type="compositionally biased region" description="Basic residues" evidence="2">
    <location>
        <begin position="513"/>
        <end position="523"/>
    </location>
</feature>
<dbReference type="PANTHER" id="PTHR48081">
    <property type="entry name" value="AB HYDROLASE SUPERFAMILY PROTEIN C4A8.06C"/>
    <property type="match status" value="1"/>
</dbReference>
<dbReference type="EMBL" id="AP017424">
    <property type="protein sequence ID" value="BAU87054.1"/>
    <property type="molecule type" value="Genomic_DNA"/>
</dbReference>
<dbReference type="KEGG" id="slau:SLA_6185"/>
<dbReference type="PANTHER" id="PTHR48081:SF8">
    <property type="entry name" value="ALPHA_BETA HYDROLASE FOLD-3 DOMAIN-CONTAINING PROTEIN-RELATED"/>
    <property type="match status" value="1"/>
</dbReference>
<keyword evidence="1" id="KW-0378">Hydrolase</keyword>
<protein>
    <submittedName>
        <fullName evidence="4">Lipase</fullName>
    </submittedName>
</protein>
<dbReference type="Proteomes" id="UP000217676">
    <property type="component" value="Chromosome"/>
</dbReference>
<evidence type="ECO:0000259" key="3">
    <source>
        <dbReference type="Pfam" id="PF07859"/>
    </source>
</evidence>